<evidence type="ECO:0000313" key="2">
    <source>
        <dbReference type="Proteomes" id="UP000003919"/>
    </source>
</evidence>
<dbReference type="AlphaFoldDB" id="A3HSY6"/>
<gene>
    <name evidence="1" type="ORF">ALPR1_12075</name>
</gene>
<dbReference type="Proteomes" id="UP000003919">
    <property type="component" value="Unassembled WGS sequence"/>
</dbReference>
<proteinExistence type="predicted"/>
<protein>
    <recommendedName>
        <fullName evidence="3">DUF1684 domain-containing protein</fullName>
    </recommendedName>
</protein>
<accession>A3HSY6</accession>
<dbReference type="STRING" id="388413.ALPR1_12075"/>
<evidence type="ECO:0000313" key="1">
    <source>
        <dbReference type="EMBL" id="EAZ82954.1"/>
    </source>
</evidence>
<dbReference type="PANTHER" id="PTHR41913">
    <property type="entry name" value="DUF1684 DOMAIN-CONTAINING PROTEIN"/>
    <property type="match status" value="1"/>
</dbReference>
<sequence length="295" mass="34545">MIQHKNILLLFLLGLVYFNSYSQVKNLGKADFEDWKNDRIEEVTSENGWLNLSGLFWLNNELKFLNTLNQELILETQSRNENLGYFEWNADSVWFIPNSRTREKFNLPSKILQFPEESYGSNALKIPPWKWSIIERDESFGVRTRNLNHPSISKFNGIPAYGYQENWSIEAQFIPKFNESILIKNVVGQEYEVNVMGHILFQYEGQDHELLAFEEEGKLWVIFSDLTNEKETYPSGRYMYVGFPDRTGKLNLDFNYAYNPPCAFTKFATCPIPPKENRLDFAIPAGEKWPKDLGY</sequence>
<dbReference type="OrthoDB" id="5493262at2"/>
<organism evidence="1 2">
    <name type="scientific">Algoriphagus machipongonensis</name>
    <dbReference type="NCBI Taxonomy" id="388413"/>
    <lineage>
        <taxon>Bacteria</taxon>
        <taxon>Pseudomonadati</taxon>
        <taxon>Bacteroidota</taxon>
        <taxon>Cytophagia</taxon>
        <taxon>Cytophagales</taxon>
        <taxon>Cyclobacteriaceae</taxon>
        <taxon>Algoriphagus</taxon>
    </lineage>
</organism>
<dbReference type="eggNOG" id="COG3358">
    <property type="taxonomic scope" value="Bacteria"/>
</dbReference>
<dbReference type="EMBL" id="AAXU02000001">
    <property type="protein sequence ID" value="EAZ82954.1"/>
    <property type="molecule type" value="Genomic_DNA"/>
</dbReference>
<dbReference type="Pfam" id="PF07920">
    <property type="entry name" value="DUF1684"/>
    <property type="match status" value="1"/>
</dbReference>
<dbReference type="PANTHER" id="PTHR41913:SF1">
    <property type="entry name" value="DUF1684 DOMAIN-CONTAINING PROTEIN"/>
    <property type="match status" value="1"/>
</dbReference>
<name>A3HSY6_9BACT</name>
<comment type="caution">
    <text evidence="1">The sequence shown here is derived from an EMBL/GenBank/DDBJ whole genome shotgun (WGS) entry which is preliminary data.</text>
</comment>
<evidence type="ECO:0008006" key="3">
    <source>
        <dbReference type="Google" id="ProtNLM"/>
    </source>
</evidence>
<dbReference type="HOGENOM" id="CLU_093051_0_0_10"/>
<dbReference type="InterPro" id="IPR012467">
    <property type="entry name" value="DUF1684"/>
</dbReference>
<keyword evidence="2" id="KW-1185">Reference proteome</keyword>
<reference evidence="1 2" key="1">
    <citation type="journal article" date="2011" name="J. Bacteriol.">
        <title>Complete genome sequence of Algoriphagus sp. PR1, bacterial prey of a colony-forming choanoflagellate.</title>
        <authorList>
            <person name="Alegado R.A."/>
            <person name="Ferriera S."/>
            <person name="Nusbaum C."/>
            <person name="Young S.K."/>
            <person name="Zeng Q."/>
            <person name="Imamovic A."/>
            <person name="Fairclough S.R."/>
            <person name="King N."/>
        </authorList>
    </citation>
    <scope>NUCLEOTIDE SEQUENCE [LARGE SCALE GENOMIC DNA]</scope>
    <source>
        <strain evidence="1 2">PR1</strain>
    </source>
</reference>
<dbReference type="RefSeq" id="WP_008200842.1">
    <property type="nucleotide sequence ID" value="NZ_CM001023.1"/>
</dbReference>